<accession>A0A1C2EF74</accession>
<organism evidence="2 3">
    <name type="scientific">Pseudomonas graminis</name>
    <dbReference type="NCBI Taxonomy" id="158627"/>
    <lineage>
        <taxon>Bacteria</taxon>
        <taxon>Pseudomonadati</taxon>
        <taxon>Pseudomonadota</taxon>
        <taxon>Gammaproteobacteria</taxon>
        <taxon>Pseudomonadales</taxon>
        <taxon>Pseudomonadaceae</taxon>
        <taxon>Pseudomonas</taxon>
    </lineage>
</organism>
<comment type="caution">
    <text evidence="2">The sequence shown here is derived from an EMBL/GenBank/DDBJ whole genome shotgun (WGS) entry which is preliminary data.</text>
</comment>
<evidence type="ECO:0000256" key="1">
    <source>
        <dbReference type="SAM" id="SignalP"/>
    </source>
</evidence>
<dbReference type="Proteomes" id="UP000095143">
    <property type="component" value="Unassembled WGS sequence"/>
</dbReference>
<feature type="chain" id="PRO_5008660349" description="Lipoprotein" evidence="1">
    <location>
        <begin position="20"/>
        <end position="91"/>
    </location>
</feature>
<dbReference type="RefSeq" id="WP_065986245.1">
    <property type="nucleotide sequence ID" value="NZ_MDEN01000047.1"/>
</dbReference>
<evidence type="ECO:0000313" key="2">
    <source>
        <dbReference type="EMBL" id="OCX25704.1"/>
    </source>
</evidence>
<evidence type="ECO:0008006" key="4">
    <source>
        <dbReference type="Google" id="ProtNLM"/>
    </source>
</evidence>
<reference evidence="2 3" key="1">
    <citation type="submission" date="2016-08" db="EMBL/GenBank/DDBJ databases">
        <title>Whole genome sequence of Pseudomonas graminis strain UASWS1507, a potential biological control agent for agriculture.</title>
        <authorList>
            <person name="Crovadore J."/>
            <person name="Calmin G."/>
            <person name="Chablais R."/>
            <person name="Cochard B."/>
            <person name="Lefort F."/>
        </authorList>
    </citation>
    <scope>NUCLEOTIDE SEQUENCE [LARGE SCALE GENOMIC DNA]</scope>
    <source>
        <strain evidence="2 3">UASWS1507</strain>
    </source>
</reference>
<sequence>MNRLLVLSLLLCASLLAGCAAGNHPELRAYSAEETHQLALEDLNRRGLSYDEFQARKARLIEQPQLQRAHAFDNRGEVNAEVSVASKARQG</sequence>
<dbReference type="OrthoDB" id="7015055at2"/>
<evidence type="ECO:0000313" key="3">
    <source>
        <dbReference type="Proteomes" id="UP000095143"/>
    </source>
</evidence>
<dbReference type="EMBL" id="MDEN01000047">
    <property type="protein sequence ID" value="OCX25704.1"/>
    <property type="molecule type" value="Genomic_DNA"/>
</dbReference>
<dbReference type="PROSITE" id="PS51257">
    <property type="entry name" value="PROKAR_LIPOPROTEIN"/>
    <property type="match status" value="1"/>
</dbReference>
<name>A0A1C2EF74_9PSED</name>
<keyword evidence="1" id="KW-0732">Signal</keyword>
<dbReference type="AlphaFoldDB" id="A0A1C2EF74"/>
<proteinExistence type="predicted"/>
<feature type="signal peptide" evidence="1">
    <location>
        <begin position="1"/>
        <end position="19"/>
    </location>
</feature>
<protein>
    <recommendedName>
        <fullName evidence="4">Lipoprotein</fullName>
    </recommendedName>
</protein>
<gene>
    <name evidence="2" type="ORF">BBI10_01480</name>
</gene>